<dbReference type="Gene3D" id="3.30.70.100">
    <property type="match status" value="1"/>
</dbReference>
<dbReference type="Proteomes" id="UP001219901">
    <property type="component" value="Chromosome"/>
</dbReference>
<dbReference type="RefSeq" id="WP_342823244.1">
    <property type="nucleotide sequence ID" value="NZ_CP046146.1"/>
</dbReference>
<evidence type="ECO:0000313" key="4">
    <source>
        <dbReference type="Proteomes" id="UP001219901"/>
    </source>
</evidence>
<dbReference type="Proteomes" id="UP001321249">
    <property type="component" value="Unassembled WGS sequence"/>
</dbReference>
<protein>
    <submittedName>
        <fullName evidence="3">DUF1330 domain-containing protein</fullName>
    </submittedName>
</protein>
<reference evidence="4 5" key="1">
    <citation type="submission" date="2019-11" db="EMBL/GenBank/DDBJ databases">
        <authorList>
            <person name="Cho J.-C."/>
        </authorList>
    </citation>
    <scope>NUCLEOTIDE SEQUENCE [LARGE SCALE GENOMIC DNA]</scope>
    <source>
        <strain evidence="3 4">JH1073</strain>
        <strain evidence="2 5">JH702</strain>
    </source>
</reference>
<evidence type="ECO:0000313" key="5">
    <source>
        <dbReference type="Proteomes" id="UP001321249"/>
    </source>
</evidence>
<gene>
    <name evidence="2" type="ORF">GKO46_01645</name>
    <name evidence="3" type="ORF">GKO48_07625</name>
</gene>
<evidence type="ECO:0000313" key="2">
    <source>
        <dbReference type="EMBL" id="MDG0865776.1"/>
    </source>
</evidence>
<name>A0AAJ5ZDM0_9CHLR</name>
<proteinExistence type="predicted"/>
<organism evidence="3 4">
    <name type="scientific">Candidatus Lucifugimonas marina</name>
    <dbReference type="NCBI Taxonomy" id="3038979"/>
    <lineage>
        <taxon>Bacteria</taxon>
        <taxon>Bacillati</taxon>
        <taxon>Chloroflexota</taxon>
        <taxon>Dehalococcoidia</taxon>
        <taxon>SAR202 cluster</taxon>
        <taxon>Candidatus Lucifugimonadales</taxon>
        <taxon>Candidatus Lucifugimonadaceae</taxon>
        <taxon>Candidatus Lucifugimonas</taxon>
    </lineage>
</organism>
<dbReference type="EMBL" id="WMBE01000001">
    <property type="protein sequence ID" value="MDG0865776.1"/>
    <property type="molecule type" value="Genomic_DNA"/>
</dbReference>
<dbReference type="EMBL" id="CP046147">
    <property type="protein sequence ID" value="WFG39492.1"/>
    <property type="molecule type" value="Genomic_DNA"/>
</dbReference>
<reference evidence="3" key="2">
    <citation type="journal article" date="2023" name="Nat. Commun.">
        <title>Cultivation of marine bacteria of the SAR202 clade.</title>
        <authorList>
            <person name="Lim Y."/>
            <person name="Seo J.H."/>
            <person name="Giovannoni S.J."/>
            <person name="Kang I."/>
            <person name="Cho J.C."/>
        </authorList>
    </citation>
    <scope>NUCLEOTIDE SEQUENCE</scope>
    <source>
        <strain evidence="3">JH1073</strain>
    </source>
</reference>
<accession>A0AAJ5ZDM0</accession>
<dbReference type="InterPro" id="IPR011008">
    <property type="entry name" value="Dimeric_a/b-barrel"/>
</dbReference>
<dbReference type="Pfam" id="PF07045">
    <property type="entry name" value="DUF1330"/>
    <property type="match status" value="1"/>
</dbReference>
<dbReference type="SUPFAM" id="SSF54909">
    <property type="entry name" value="Dimeric alpha+beta barrel"/>
    <property type="match status" value="1"/>
</dbReference>
<reference evidence="4" key="3">
    <citation type="submission" date="2023-06" db="EMBL/GenBank/DDBJ databases">
        <title>Pangenomics reveal diversification of enzyme families and niche specialization in globally abundant SAR202 bacteria.</title>
        <authorList>
            <person name="Saw J.H.W."/>
        </authorList>
    </citation>
    <scope>NUCLEOTIDE SEQUENCE [LARGE SCALE GENOMIC DNA]</scope>
    <source>
        <strain evidence="4">JH1073</strain>
    </source>
</reference>
<dbReference type="PANTHER" id="PTHR41521">
    <property type="match status" value="1"/>
</dbReference>
<dbReference type="PANTHER" id="PTHR41521:SF4">
    <property type="entry name" value="BLR0684 PROTEIN"/>
    <property type="match status" value="1"/>
</dbReference>
<evidence type="ECO:0000313" key="3">
    <source>
        <dbReference type="EMBL" id="WFG39492.1"/>
    </source>
</evidence>
<dbReference type="AlphaFoldDB" id="A0AAJ5ZDM0"/>
<dbReference type="InterPro" id="IPR010753">
    <property type="entry name" value="DUF1330"/>
</dbReference>
<sequence length="104" mass="11585">MSVYVIADIDIKDRDAYTEYQRKVEPIVEKHGGRYLVRGGTIIPGEGDWAPSRIVMIEFPTAEDARAMATSDEYAPIGAIRHRAAESRSFIVESIDVSNDSPEN</sequence>
<keyword evidence="4" id="KW-1185">Reference proteome</keyword>
<evidence type="ECO:0000259" key="1">
    <source>
        <dbReference type="Pfam" id="PF07045"/>
    </source>
</evidence>
<feature type="domain" description="DUF1330" evidence="1">
    <location>
        <begin position="2"/>
        <end position="94"/>
    </location>
</feature>